<protein>
    <submittedName>
        <fullName evidence="2">Uncharacterized protein</fullName>
    </submittedName>
</protein>
<feature type="region of interest" description="Disordered" evidence="1">
    <location>
        <begin position="1"/>
        <end position="59"/>
    </location>
</feature>
<evidence type="ECO:0000256" key="1">
    <source>
        <dbReference type="SAM" id="MobiDB-lite"/>
    </source>
</evidence>
<evidence type="ECO:0000313" key="3">
    <source>
        <dbReference type="Proteomes" id="UP000272025"/>
    </source>
</evidence>
<sequence length="59" mass="6878">MDPRIVYRRETRTKGRKRSHERVKTKNKRLPVRRNSTVPSTEAGGSEALTSQTQKKRRG</sequence>
<dbReference type="RefSeq" id="XP_028463584.1">
    <property type="nucleotide sequence ID" value="XM_028610614.1"/>
</dbReference>
<reference evidence="2 3" key="1">
    <citation type="journal article" date="2018" name="Mol. Ecol.">
        <title>The obligate alkalophilic soda-lake fungus Sodiomyces alkalinus has shifted to a protein diet.</title>
        <authorList>
            <person name="Grum-Grzhimaylo A.A."/>
            <person name="Falkoski D.L."/>
            <person name="van den Heuvel J."/>
            <person name="Valero-Jimenez C.A."/>
            <person name="Min B."/>
            <person name="Choi I.G."/>
            <person name="Lipzen A."/>
            <person name="Daum C.G."/>
            <person name="Aanen D.K."/>
            <person name="Tsang A."/>
            <person name="Henrissat B."/>
            <person name="Bilanenko E.N."/>
            <person name="de Vries R.P."/>
            <person name="van Kan J.A.L."/>
            <person name="Grigoriev I.V."/>
            <person name="Debets A.J.M."/>
        </authorList>
    </citation>
    <scope>NUCLEOTIDE SEQUENCE [LARGE SCALE GENOMIC DNA]</scope>
    <source>
        <strain evidence="2 3">F11</strain>
    </source>
</reference>
<feature type="compositionally biased region" description="Basic residues" evidence="1">
    <location>
        <begin position="14"/>
        <end position="32"/>
    </location>
</feature>
<dbReference type="Proteomes" id="UP000272025">
    <property type="component" value="Unassembled WGS sequence"/>
</dbReference>
<gene>
    <name evidence="2" type="ORF">SODALDRAFT_328162</name>
</gene>
<proteinExistence type="predicted"/>
<organism evidence="2 3">
    <name type="scientific">Sodiomyces alkalinus (strain CBS 110278 / VKM F-3762 / F11)</name>
    <name type="common">Alkaliphilic filamentous fungus</name>
    <dbReference type="NCBI Taxonomy" id="1314773"/>
    <lineage>
        <taxon>Eukaryota</taxon>
        <taxon>Fungi</taxon>
        <taxon>Dikarya</taxon>
        <taxon>Ascomycota</taxon>
        <taxon>Pezizomycotina</taxon>
        <taxon>Sordariomycetes</taxon>
        <taxon>Hypocreomycetidae</taxon>
        <taxon>Glomerellales</taxon>
        <taxon>Plectosphaerellaceae</taxon>
        <taxon>Sodiomyces</taxon>
    </lineage>
</organism>
<dbReference type="GeneID" id="39579092"/>
<name>A0A3N2PMM8_SODAK</name>
<evidence type="ECO:0000313" key="2">
    <source>
        <dbReference type="EMBL" id="ROT35778.1"/>
    </source>
</evidence>
<feature type="compositionally biased region" description="Basic and acidic residues" evidence="1">
    <location>
        <begin position="1"/>
        <end position="13"/>
    </location>
</feature>
<keyword evidence="3" id="KW-1185">Reference proteome</keyword>
<dbReference type="EMBL" id="ML119060">
    <property type="protein sequence ID" value="ROT35778.1"/>
    <property type="molecule type" value="Genomic_DNA"/>
</dbReference>
<dbReference type="AlphaFoldDB" id="A0A3N2PMM8"/>
<accession>A0A3N2PMM8</accession>